<reference evidence="4" key="1">
    <citation type="submission" date="2015-12" db="EMBL/GenBank/DDBJ databases">
        <authorList>
            <person name="Shamseldin A."/>
            <person name="Moawad H."/>
            <person name="Abd El-Rahim W.M."/>
            <person name="Sadowsky M.J."/>
        </authorList>
    </citation>
    <scope>NUCLEOTIDE SEQUENCE [LARGE SCALE GENOMIC DNA]</scope>
    <source>
        <strain evidence="4">2538-88</strain>
    </source>
</reference>
<evidence type="ECO:0000256" key="1">
    <source>
        <dbReference type="SAM" id="MobiDB-lite"/>
    </source>
</evidence>
<dbReference type="InterPro" id="IPR017740">
    <property type="entry name" value="TssA-like"/>
</dbReference>
<evidence type="ECO:0000313" key="4">
    <source>
        <dbReference type="Proteomes" id="UP000075346"/>
    </source>
</evidence>
<dbReference type="RefSeq" id="WP_061897347.1">
    <property type="nucleotide sequence ID" value="NZ_LOBR01000049.1"/>
</dbReference>
<organism evidence="3 4">
    <name type="scientific">Vibrio cidicii</name>
    <dbReference type="NCBI Taxonomy" id="1763883"/>
    <lineage>
        <taxon>Bacteria</taxon>
        <taxon>Pseudomonadati</taxon>
        <taxon>Pseudomonadota</taxon>
        <taxon>Gammaproteobacteria</taxon>
        <taxon>Vibrionales</taxon>
        <taxon>Vibrionaceae</taxon>
        <taxon>Vibrio</taxon>
    </lineage>
</organism>
<dbReference type="PANTHER" id="PTHR37951">
    <property type="entry name" value="CYTOPLASMIC PROTEIN-RELATED"/>
    <property type="match status" value="1"/>
</dbReference>
<protein>
    <submittedName>
        <fullName evidence="3">Type VI secretion protein</fullName>
    </submittedName>
</protein>
<sequence>MLFSHDDQTVLLQPISPELFCGQYLKGDKAAFRPLRNAFNVAQTSLRKLSQNPDGNELEALQDENIENWRVLAEQLMHVFKTSSRDIELIGWFLAAQLQLDPSASSFSLTLEWLAQLLEDHWDEINPCLPADKLKSESEQGKKAEQAEAKSKAFFQWLGDSEESSLLYAPVLALPIVSGITFFQYQSAERKGEVGALKQQATAVVSHERSDIQRKLDNLNSAMIALEKMAALANTRSQALGVVAPNFNFVKSLLHKLDNAILHLTGLKHSSVAQSAVSGNATAQATSNEPVSEVSQPVTQSADTLLFTSGHLQVSASNNFSQTAQMNSLNRDLAFHQLREISDYFRQSEPHSPISFLLEKAIRWGYLSLPELLQEMMSGAESGSLDKIFHVAGLDHSDQVLLPDVTQHAVGIQQPSITPVSATEPQMKPAEVKAEEASPSAAPLNQKTEKEKPAGSTALRW</sequence>
<comment type="caution">
    <text evidence="3">The sequence shown here is derived from an EMBL/GenBank/DDBJ whole genome shotgun (WGS) entry which is preliminary data.</text>
</comment>
<name>A0A151KW19_9VIBR</name>
<dbReference type="AlphaFoldDB" id="A0A151KW19"/>
<dbReference type="Proteomes" id="UP000075346">
    <property type="component" value="Unassembled WGS sequence"/>
</dbReference>
<dbReference type="InterPro" id="IPR010657">
    <property type="entry name" value="ImpA_N"/>
</dbReference>
<dbReference type="EMBL" id="LOBR01000049">
    <property type="protein sequence ID" value="KYN87200.1"/>
    <property type="molecule type" value="Genomic_DNA"/>
</dbReference>
<accession>A0A151KW19</accession>
<dbReference type="PANTHER" id="PTHR37951:SF1">
    <property type="entry name" value="TYPE VI SECRETION SYSTEM COMPONENT TSSA1"/>
    <property type="match status" value="1"/>
</dbReference>
<feature type="domain" description="ImpA N-terminal" evidence="2">
    <location>
        <begin position="12"/>
        <end position="133"/>
    </location>
</feature>
<feature type="region of interest" description="Disordered" evidence="1">
    <location>
        <begin position="416"/>
        <end position="461"/>
    </location>
</feature>
<evidence type="ECO:0000313" key="3">
    <source>
        <dbReference type="EMBL" id="KYN87200.1"/>
    </source>
</evidence>
<proteinExistence type="predicted"/>
<gene>
    <name evidence="3" type="ORF">ATY37_18260</name>
</gene>
<evidence type="ECO:0000259" key="2">
    <source>
        <dbReference type="Pfam" id="PF06812"/>
    </source>
</evidence>
<dbReference type="Pfam" id="PF06812">
    <property type="entry name" value="ImpA_N"/>
    <property type="match status" value="1"/>
</dbReference>